<dbReference type="Proteomes" id="UP000294644">
    <property type="component" value="Unassembled WGS sequence"/>
</dbReference>
<keyword evidence="3" id="KW-1185">Reference proteome</keyword>
<gene>
    <name evidence="2" type="ORF">E0F91_09490</name>
</gene>
<dbReference type="EMBL" id="SMFN01000009">
    <property type="protein sequence ID" value="TDE04272.1"/>
    <property type="molecule type" value="Genomic_DNA"/>
</dbReference>
<comment type="caution">
    <text evidence="2">The sequence shown here is derived from an EMBL/GenBank/DDBJ whole genome shotgun (WGS) entry which is preliminary data.</text>
</comment>
<sequence>MNYIKHLTGFFNSIAREKTLNPTHISLYITIFQCWNINRFKNPFTITRDEIMRGSNIASTATYHKCIKDLQRLGYLEYKPSFNPYTGTLITIQNLQDNTKPKNDDVVASSSNSKQDTTLAYSKNKQLSNRTSSKNEQGSEQATKQVIDQPYIEYNKTIKNITNNINIEREPEVDFLNNSLFLEQQKKVQFSKEVQEQLKTQNDSEKEKSCAKKEKAPLVKQDDPIVDQEDIPSLELVKNYFTFQENTEFEAERFFNYYSSNGWLIGGKSKMKDWKAAARNWILNTSKFASKSSPNGTANRDSRANILHATTEKEYDEPL</sequence>
<evidence type="ECO:0000313" key="2">
    <source>
        <dbReference type="EMBL" id="TDE04272.1"/>
    </source>
</evidence>
<name>A0A4R5CUB7_9FLAO</name>
<dbReference type="AlphaFoldDB" id="A0A4R5CUB7"/>
<feature type="region of interest" description="Disordered" evidence="1">
    <location>
        <begin position="100"/>
        <end position="144"/>
    </location>
</feature>
<evidence type="ECO:0000256" key="1">
    <source>
        <dbReference type="SAM" id="MobiDB-lite"/>
    </source>
</evidence>
<accession>A0A4R5CUB7</accession>
<feature type="compositionally biased region" description="Polar residues" evidence="1">
    <location>
        <begin position="108"/>
        <end position="144"/>
    </location>
</feature>
<feature type="compositionally biased region" description="Polar residues" evidence="1">
    <location>
        <begin position="289"/>
        <end position="299"/>
    </location>
</feature>
<proteinExistence type="predicted"/>
<reference evidence="2 3" key="1">
    <citation type="submission" date="2019-03" db="EMBL/GenBank/DDBJ databases">
        <title>Flavobacterium LB-D12 sp. nov., isolated from arctic soil.</title>
        <authorList>
            <person name="Chaudhary D.K."/>
        </authorList>
    </citation>
    <scope>NUCLEOTIDE SEQUENCE [LARGE SCALE GENOMIC DNA]</scope>
    <source>
        <strain evidence="2 3">LB-D12</strain>
    </source>
</reference>
<protein>
    <submittedName>
        <fullName evidence="2">Transcriptional regulator</fullName>
    </submittedName>
</protein>
<dbReference type="RefSeq" id="WP_132066259.1">
    <property type="nucleotide sequence ID" value="NZ_SMFN01000009.1"/>
</dbReference>
<feature type="region of interest" description="Disordered" evidence="1">
    <location>
        <begin position="289"/>
        <end position="319"/>
    </location>
</feature>
<organism evidence="2 3">
    <name type="scientific">Flavobacterium sandaracinum</name>
    <dbReference type="NCBI Taxonomy" id="2541733"/>
    <lineage>
        <taxon>Bacteria</taxon>
        <taxon>Pseudomonadati</taxon>
        <taxon>Bacteroidota</taxon>
        <taxon>Flavobacteriia</taxon>
        <taxon>Flavobacteriales</taxon>
        <taxon>Flavobacteriaceae</taxon>
        <taxon>Flavobacterium</taxon>
    </lineage>
</organism>
<evidence type="ECO:0000313" key="3">
    <source>
        <dbReference type="Proteomes" id="UP000294644"/>
    </source>
</evidence>
<dbReference type="OrthoDB" id="1442826at2"/>